<feature type="transmembrane region" description="Helical" evidence="2">
    <location>
        <begin position="309"/>
        <end position="331"/>
    </location>
</feature>
<feature type="transmembrane region" description="Helical" evidence="2">
    <location>
        <begin position="172"/>
        <end position="190"/>
    </location>
</feature>
<dbReference type="InterPro" id="IPR000326">
    <property type="entry name" value="PAP2/HPO"/>
</dbReference>
<keyword evidence="2" id="KW-0812">Transmembrane</keyword>
<feature type="transmembrane region" description="Helical" evidence="2">
    <location>
        <begin position="237"/>
        <end position="258"/>
    </location>
</feature>
<dbReference type="Gene3D" id="1.20.144.10">
    <property type="entry name" value="Phosphatidic acid phosphatase type 2/haloperoxidase"/>
    <property type="match status" value="1"/>
</dbReference>
<evidence type="ECO:0000313" key="4">
    <source>
        <dbReference type="EMBL" id="MBK0332078.1"/>
    </source>
</evidence>
<feature type="region of interest" description="Disordered" evidence="1">
    <location>
        <begin position="1"/>
        <end position="67"/>
    </location>
</feature>
<keyword evidence="5" id="KW-1185">Reference proteome</keyword>
<feature type="transmembrane region" description="Helical" evidence="2">
    <location>
        <begin position="210"/>
        <end position="230"/>
    </location>
</feature>
<feature type="transmembrane region" description="Helical" evidence="2">
    <location>
        <begin position="92"/>
        <end position="114"/>
    </location>
</feature>
<dbReference type="Pfam" id="PF01569">
    <property type="entry name" value="PAP2"/>
    <property type="match status" value="1"/>
</dbReference>
<reference evidence="4 5" key="1">
    <citation type="submission" date="2020-12" db="EMBL/GenBank/DDBJ databases">
        <title>Brachybacterium sp. MASK1Z-5, whole genome shotgun sequence.</title>
        <authorList>
            <person name="Tuo L."/>
        </authorList>
    </citation>
    <scope>NUCLEOTIDE SEQUENCE [LARGE SCALE GENOMIC DNA]</scope>
    <source>
        <strain evidence="4 5">MASK1Z-5</strain>
    </source>
</reference>
<proteinExistence type="predicted"/>
<protein>
    <submittedName>
        <fullName evidence="4">Phosphatase PAP2 family protein</fullName>
    </submittedName>
</protein>
<feature type="domain" description="Phosphatidic acid phosphatase type 2/haloperoxidase" evidence="3">
    <location>
        <begin position="171"/>
        <end position="279"/>
    </location>
</feature>
<dbReference type="InterPro" id="IPR036938">
    <property type="entry name" value="PAP2/HPO_sf"/>
</dbReference>
<evidence type="ECO:0000259" key="3">
    <source>
        <dbReference type="SMART" id="SM00014"/>
    </source>
</evidence>
<dbReference type="SMART" id="SM00014">
    <property type="entry name" value="acidPPc"/>
    <property type="match status" value="1"/>
</dbReference>
<dbReference type="Proteomes" id="UP000612352">
    <property type="component" value="Unassembled WGS sequence"/>
</dbReference>
<name>A0ABS1BBS8_9MICO</name>
<feature type="compositionally biased region" description="Basic and acidic residues" evidence="1">
    <location>
        <begin position="30"/>
        <end position="53"/>
    </location>
</feature>
<dbReference type="SUPFAM" id="SSF48317">
    <property type="entry name" value="Acid phosphatase/Vanadium-dependent haloperoxidase"/>
    <property type="match status" value="1"/>
</dbReference>
<evidence type="ECO:0000256" key="1">
    <source>
        <dbReference type="SAM" id="MobiDB-lite"/>
    </source>
</evidence>
<evidence type="ECO:0000256" key="2">
    <source>
        <dbReference type="SAM" id="Phobius"/>
    </source>
</evidence>
<gene>
    <name evidence="4" type="ORF">I8D64_11785</name>
</gene>
<sequence>MRPGEDPRGSRRPGSGYGQSTPVEPDEPDEVRAPDDFPGHEEFRRADEFHQADDLPGPDGPRHPEDVDALHPAATAAVPVGPHRRSGLVPRLLVGLLGAAVCTALAVLLAKGAVGTARGQRLDQLILSAAQNDDGPITQVIFPALNTVTVPVVLLLLALAAVFALVRRRPSLLLQILVIVAGANFTVQIVKSFVVDRTALAEDIDVTPNSFPSGHTALAISVALALILVCPARIRGLVAILGTAWVAAAGVGTIAGGWHRPSDVLGALLVTGAWTFLLLAVDAALALARTPRGPEGLAHPRDARAGRGAGPLLAVLGAVAVAAGMVALATVPTPIDLDDASHQARAYLATVLVIPGCVAVLTAAALGLRVPDLARPAGPRSR</sequence>
<evidence type="ECO:0000313" key="5">
    <source>
        <dbReference type="Proteomes" id="UP000612352"/>
    </source>
</evidence>
<feature type="transmembrane region" description="Helical" evidence="2">
    <location>
        <begin position="140"/>
        <end position="165"/>
    </location>
</feature>
<accession>A0ABS1BBS8</accession>
<feature type="transmembrane region" description="Helical" evidence="2">
    <location>
        <begin position="346"/>
        <end position="368"/>
    </location>
</feature>
<keyword evidence="2" id="KW-1133">Transmembrane helix</keyword>
<organism evidence="4 5">
    <name type="scientific">Brachybacterium halotolerans</name>
    <dbReference type="NCBI Taxonomy" id="2795215"/>
    <lineage>
        <taxon>Bacteria</taxon>
        <taxon>Bacillati</taxon>
        <taxon>Actinomycetota</taxon>
        <taxon>Actinomycetes</taxon>
        <taxon>Micrococcales</taxon>
        <taxon>Dermabacteraceae</taxon>
        <taxon>Brachybacterium</taxon>
    </lineage>
</organism>
<dbReference type="EMBL" id="JAEDAJ010000006">
    <property type="protein sequence ID" value="MBK0332078.1"/>
    <property type="molecule type" value="Genomic_DNA"/>
</dbReference>
<keyword evidence="2" id="KW-0472">Membrane</keyword>
<comment type="caution">
    <text evidence="4">The sequence shown here is derived from an EMBL/GenBank/DDBJ whole genome shotgun (WGS) entry which is preliminary data.</text>
</comment>
<feature type="transmembrane region" description="Helical" evidence="2">
    <location>
        <begin position="264"/>
        <end position="288"/>
    </location>
</feature>